<dbReference type="EMBL" id="MSDF01000013">
    <property type="protein sequence ID" value="OPA97666.1"/>
    <property type="molecule type" value="Genomic_DNA"/>
</dbReference>
<proteinExistence type="predicted"/>
<accession>A0A1T2Z0X3</accession>
<dbReference type="Proteomes" id="UP000190965">
    <property type="component" value="Unassembled WGS sequence"/>
</dbReference>
<evidence type="ECO:0000313" key="2">
    <source>
        <dbReference type="Proteomes" id="UP000190965"/>
    </source>
</evidence>
<evidence type="ECO:0000313" key="1">
    <source>
        <dbReference type="EMBL" id="OPA97666.1"/>
    </source>
</evidence>
<dbReference type="AlphaFoldDB" id="A0A1T2Z0X3"/>
<organism evidence="1 2">
    <name type="scientific">Pseudomonas fluorescens</name>
    <dbReference type="NCBI Taxonomy" id="294"/>
    <lineage>
        <taxon>Bacteria</taxon>
        <taxon>Pseudomonadati</taxon>
        <taxon>Pseudomonadota</taxon>
        <taxon>Gammaproteobacteria</taxon>
        <taxon>Pseudomonadales</taxon>
        <taxon>Pseudomonadaceae</taxon>
        <taxon>Pseudomonas</taxon>
    </lineage>
</organism>
<name>A0A1T2Z0X3_PSEFL</name>
<protein>
    <submittedName>
        <fullName evidence="1">Uncharacterized protein</fullName>
    </submittedName>
</protein>
<reference evidence="1 2" key="1">
    <citation type="submission" date="2016-12" db="EMBL/GenBank/DDBJ databases">
        <title>Draft genome sequences of seven strains of Pseudomonas fluorescens that produce 4-formylaminooxyvinylglycine.</title>
        <authorList>
            <person name="Okrent R.A."/>
            <person name="Manning V.A."/>
            <person name="Trippe K.M."/>
        </authorList>
    </citation>
    <scope>NUCLEOTIDE SEQUENCE [LARGE SCALE GENOMIC DNA]</scope>
    <source>
        <strain evidence="1 2">P5A</strain>
    </source>
</reference>
<gene>
    <name evidence="1" type="primary">gvgG</name>
    <name evidence="1" type="ORF">BFW87_06936</name>
</gene>
<sequence length="47" mass="5497">MLRFLAFLMFIVVLLPIGLTRSVFHSSRFGRRFHQAPTAWDHSVSHL</sequence>
<comment type="caution">
    <text evidence="1">The sequence shown here is derived from an EMBL/GenBank/DDBJ whole genome shotgun (WGS) entry which is preliminary data.</text>
</comment>